<organism evidence="1">
    <name type="scientific">Pandoravirus neocaledonia</name>
    <dbReference type="NCBI Taxonomy" id="2107708"/>
    <lineage>
        <taxon>Viruses</taxon>
        <taxon>Pandoravirus</taxon>
    </lineage>
</organism>
<dbReference type="GeneID" id="36842423"/>
<accession>A0A2U7UBL1</accession>
<reference evidence="1" key="1">
    <citation type="journal article" date="2018" name="Nat. Commun.">
        <title>Diversity and evolution of the emerging Pandoraviridae family.</title>
        <authorList>
            <person name="Legendre M."/>
            <person name="Fabre E."/>
            <person name="Poirot O."/>
            <person name="Jeudy S."/>
            <person name="Lartigue A."/>
            <person name="Alempic J.M."/>
            <person name="Beucher L."/>
            <person name="Philippe N."/>
            <person name="Bertaux L."/>
            <person name="Christo-Foroux E."/>
            <person name="Labadie K."/>
            <person name="Coute Y."/>
            <person name="Abergel C."/>
            <person name="Claverie J.M."/>
        </authorList>
    </citation>
    <scope>NUCLEOTIDE SEQUENCE [LARGE SCALE GENOMIC DNA]</scope>
    <source>
        <strain evidence="1">Neocaledonia</strain>
    </source>
</reference>
<name>A0A2U7UBL1_9VIRU</name>
<dbReference type="RefSeq" id="YP_009481713.1">
    <property type="nucleotide sequence ID" value="NC_037666.1"/>
</dbReference>
<protein>
    <submittedName>
        <fullName evidence="1">Uncharacterized protein</fullName>
    </submittedName>
</protein>
<sequence length="131" mass="15345">MLESVERDGRCKIWAFANIYEVVPLSTTFSRPRINSQGQLVWSQRTGSSKRRILLEKIGTARYKVILACVPNGYERYRNFFDQLRDLHENAIRNRQVQRRTALLFNYDRSDVGRALKAQYYPNCGLVIKTV</sequence>
<dbReference type="EMBL" id="MG011690">
    <property type="protein sequence ID" value="AVK75710.1"/>
    <property type="molecule type" value="Genomic_DNA"/>
</dbReference>
<dbReference type="KEGG" id="vg:36842423"/>
<proteinExistence type="predicted"/>
<gene>
    <name evidence="1" type="ORF">pneo_cds_103</name>
</gene>
<dbReference type="Proteomes" id="UP000249287">
    <property type="component" value="Segment"/>
</dbReference>
<evidence type="ECO:0000313" key="1">
    <source>
        <dbReference type="EMBL" id="AVK75710.1"/>
    </source>
</evidence>